<sequence>MRTPLLVETAAFSAVGIRKKQQEVVGFLEANKIDFKELDIAGDEDNRKWMRENVPGEKKPQNGIPLPPQIFNEEQYCGSCCSVRTDEDYPEGTADSCQLEKADADGKLGTVQAWLPSWQRKLQTWLSMPSGDFDSFFSAKEENIIYSFLGLAPPPGSQVTKSPEDESSLPNGDVVGEAESTTEGTEKTEESGENEAQKKDEEDAGNLTESQEKNVSVCFFHRSFIGFISIHQVFMELLPGASNPSGHTGMSMIIRS</sequence>
<dbReference type="Gene3D" id="3.40.30.10">
    <property type="entry name" value="Glutaredoxin"/>
    <property type="match status" value="1"/>
</dbReference>
<accession>L5KAE7</accession>
<dbReference type="InterPro" id="IPR036249">
    <property type="entry name" value="Thioredoxin-like_sf"/>
</dbReference>
<dbReference type="InParanoid" id="L5KAE7"/>
<feature type="region of interest" description="Disordered" evidence="2">
    <location>
        <begin position="155"/>
        <end position="210"/>
    </location>
</feature>
<evidence type="ECO:0000256" key="1">
    <source>
        <dbReference type="ARBA" id="ARBA00007764"/>
    </source>
</evidence>
<evidence type="ECO:0000256" key="2">
    <source>
        <dbReference type="SAM" id="MobiDB-lite"/>
    </source>
</evidence>
<dbReference type="AlphaFoldDB" id="L5KAE7"/>
<dbReference type="InterPro" id="IPR051033">
    <property type="entry name" value="SH3BGR"/>
</dbReference>
<dbReference type="FunCoup" id="L5KAE7">
    <property type="interactions" value="56"/>
</dbReference>
<evidence type="ECO:0000313" key="3">
    <source>
        <dbReference type="EMBL" id="ELK08500.1"/>
    </source>
</evidence>
<dbReference type="GO" id="GO:0005737">
    <property type="term" value="C:cytoplasm"/>
    <property type="evidence" value="ECO:0007669"/>
    <property type="project" value="TreeGrafter"/>
</dbReference>
<keyword evidence="4" id="KW-1185">Reference proteome</keyword>
<dbReference type="Proteomes" id="UP000010552">
    <property type="component" value="Unassembled WGS sequence"/>
</dbReference>
<dbReference type="CDD" id="cd03030">
    <property type="entry name" value="GRX_SH3BGR"/>
    <property type="match status" value="1"/>
</dbReference>
<feature type="compositionally biased region" description="Basic and acidic residues" evidence="2">
    <location>
        <begin position="184"/>
        <end position="201"/>
    </location>
</feature>
<organism evidence="3 4">
    <name type="scientific">Pteropus alecto</name>
    <name type="common">Black flying fox</name>
    <dbReference type="NCBI Taxonomy" id="9402"/>
    <lineage>
        <taxon>Eukaryota</taxon>
        <taxon>Metazoa</taxon>
        <taxon>Chordata</taxon>
        <taxon>Craniata</taxon>
        <taxon>Vertebrata</taxon>
        <taxon>Euteleostomi</taxon>
        <taxon>Mammalia</taxon>
        <taxon>Eutheria</taxon>
        <taxon>Laurasiatheria</taxon>
        <taxon>Chiroptera</taxon>
        <taxon>Yinpterochiroptera</taxon>
        <taxon>Pteropodoidea</taxon>
        <taxon>Pteropodidae</taxon>
        <taxon>Pteropodinae</taxon>
        <taxon>Pteropus</taxon>
    </lineage>
</organism>
<proteinExistence type="inferred from homology"/>
<dbReference type="PANTHER" id="PTHR12232:SF1">
    <property type="entry name" value="SH3 DOMAIN-BINDING GLUTAMIC ACID-RICH PROTEIN"/>
    <property type="match status" value="1"/>
</dbReference>
<protein>
    <submittedName>
        <fullName evidence="3">SH3 domain-binding glutamic acid-rich protein</fullName>
    </submittedName>
</protein>
<dbReference type="SUPFAM" id="SSF52833">
    <property type="entry name" value="Thioredoxin-like"/>
    <property type="match status" value="1"/>
</dbReference>
<evidence type="ECO:0000313" key="4">
    <source>
        <dbReference type="Proteomes" id="UP000010552"/>
    </source>
</evidence>
<gene>
    <name evidence="3" type="ORF">PAL_GLEAN10008411</name>
</gene>
<name>L5KAE7_PTEAL</name>
<comment type="similarity">
    <text evidence="1">Belongs to the SH3BGR family.</text>
</comment>
<dbReference type="EMBL" id="KB030891">
    <property type="protein sequence ID" value="ELK08500.1"/>
    <property type="molecule type" value="Genomic_DNA"/>
</dbReference>
<dbReference type="PANTHER" id="PTHR12232">
    <property type="entry name" value="SH3 DOMAIN-BINDING GLUTAMIC ACID-RICH-LIKE PROTEIN"/>
    <property type="match status" value="1"/>
</dbReference>
<dbReference type="Pfam" id="PF04908">
    <property type="entry name" value="SH3BGR"/>
    <property type="match status" value="2"/>
</dbReference>
<dbReference type="STRING" id="9402.L5KAE7"/>
<reference evidence="4" key="1">
    <citation type="journal article" date="2013" name="Science">
        <title>Comparative analysis of bat genomes provides insight into the evolution of flight and immunity.</title>
        <authorList>
            <person name="Zhang G."/>
            <person name="Cowled C."/>
            <person name="Shi Z."/>
            <person name="Huang Z."/>
            <person name="Bishop-Lilly K.A."/>
            <person name="Fang X."/>
            <person name="Wynne J.W."/>
            <person name="Xiong Z."/>
            <person name="Baker M.L."/>
            <person name="Zhao W."/>
            <person name="Tachedjian M."/>
            <person name="Zhu Y."/>
            <person name="Zhou P."/>
            <person name="Jiang X."/>
            <person name="Ng J."/>
            <person name="Yang L."/>
            <person name="Wu L."/>
            <person name="Xiao J."/>
            <person name="Feng Y."/>
            <person name="Chen Y."/>
            <person name="Sun X."/>
            <person name="Zhang Y."/>
            <person name="Marsh G.A."/>
            <person name="Crameri G."/>
            <person name="Broder C.C."/>
            <person name="Frey K.G."/>
            <person name="Wang L.F."/>
            <person name="Wang J."/>
        </authorList>
    </citation>
    <scope>NUCLEOTIDE SEQUENCE [LARGE SCALE GENOMIC DNA]</scope>
</reference>
<dbReference type="InterPro" id="IPR006993">
    <property type="entry name" value="Glut_rich_SH3-bd"/>
</dbReference>